<dbReference type="EMBL" id="HG518324">
    <property type="protein sequence ID" value="CDI11733.1"/>
    <property type="molecule type" value="Genomic_DNA"/>
</dbReference>
<dbReference type="AlphaFoldDB" id="U4QDI1"/>
<dbReference type="KEGG" id="rir:BN877_p0004"/>
<proteinExistence type="predicted"/>
<gene>
    <name evidence="1" type="ORF">BN877_p0004</name>
</gene>
<name>U4QDI1_9HYPH</name>
<evidence type="ECO:0000313" key="2">
    <source>
        <dbReference type="Proteomes" id="UP000016944"/>
    </source>
</evidence>
<accession>U4QDI1</accession>
<sequence length="23" mass="2614">MGFMSLLSILMLTCVERLVLSTR</sequence>
<keyword evidence="1" id="KW-0614">Plasmid</keyword>
<protein>
    <submittedName>
        <fullName evidence="1">Uncharacterized protein</fullName>
    </submittedName>
</protein>
<dbReference type="Proteomes" id="UP000016944">
    <property type="component" value="Plasmid IRBL74_p"/>
</dbReference>
<reference evidence="1 2" key="1">
    <citation type="journal article" date="2013" name="Genome Announc.">
        <title>Complete Genome Sequence of the Sesbania Symbiont and Rice Growth-Promoting Endophyte Rhizobium sp. Strain IRBG74.</title>
        <authorList>
            <person name="Crook M.B."/>
            <person name="Mitra S."/>
            <person name="Ane J.M."/>
            <person name="Sadowsky M.J."/>
            <person name="Gyaneshwar P."/>
        </authorList>
    </citation>
    <scope>NUCLEOTIDE SEQUENCE [LARGE SCALE GENOMIC DNA]</scope>
    <source>
        <strain evidence="1 2">IRBG74</strain>
        <plasmid evidence="2">IRBL74_p</plasmid>
    </source>
</reference>
<dbReference type="HOGENOM" id="CLU_3423074_0_0_5"/>
<evidence type="ECO:0000313" key="1">
    <source>
        <dbReference type="EMBL" id="CDI11733.1"/>
    </source>
</evidence>
<geneLocation type="plasmid" evidence="1 2">
    <name>IRBL74_p</name>
</geneLocation>
<organism evidence="1 2">
    <name type="scientific">Agrobacterium pusense</name>
    <dbReference type="NCBI Taxonomy" id="648995"/>
    <lineage>
        <taxon>Bacteria</taxon>
        <taxon>Pseudomonadati</taxon>
        <taxon>Pseudomonadota</taxon>
        <taxon>Alphaproteobacteria</taxon>
        <taxon>Hyphomicrobiales</taxon>
        <taxon>Rhizobiaceae</taxon>
        <taxon>Rhizobium/Agrobacterium group</taxon>
        <taxon>Agrobacterium</taxon>
    </lineage>
</organism>